<accession>A0A4Z0NZ53</accession>
<keyword evidence="6" id="KW-0547">Nucleotide-binding</keyword>
<dbReference type="GO" id="GO:0046872">
    <property type="term" value="F:metal ion binding"/>
    <property type="evidence" value="ECO:0007669"/>
    <property type="project" value="UniProtKB-KW"/>
</dbReference>
<evidence type="ECO:0000313" key="12">
    <source>
        <dbReference type="Proteomes" id="UP000297535"/>
    </source>
</evidence>
<name>A0A4Z0NZ53_9HYPH</name>
<feature type="domain" description="Poly A polymerase head" evidence="9">
    <location>
        <begin position="34"/>
        <end position="155"/>
    </location>
</feature>
<keyword evidence="8" id="KW-0694">RNA-binding</keyword>
<comment type="caution">
    <text evidence="11">The sequence shown here is derived from an EMBL/GenBank/DDBJ whole genome shotgun (WGS) entry which is preliminary data.</text>
</comment>
<dbReference type="InterPro" id="IPR032828">
    <property type="entry name" value="PolyA_RNA-bd"/>
</dbReference>
<dbReference type="Pfam" id="PF01743">
    <property type="entry name" value="PolyA_pol"/>
    <property type="match status" value="1"/>
</dbReference>
<evidence type="ECO:0000256" key="1">
    <source>
        <dbReference type="ARBA" id="ARBA00001946"/>
    </source>
</evidence>
<gene>
    <name evidence="11" type="ORF">EU555_00580</name>
</gene>
<dbReference type="SUPFAM" id="SSF81301">
    <property type="entry name" value="Nucleotidyltransferase"/>
    <property type="match status" value="1"/>
</dbReference>
<evidence type="ECO:0000256" key="5">
    <source>
        <dbReference type="ARBA" id="ARBA00022723"/>
    </source>
</evidence>
<evidence type="ECO:0000256" key="4">
    <source>
        <dbReference type="ARBA" id="ARBA00022695"/>
    </source>
</evidence>
<evidence type="ECO:0000256" key="6">
    <source>
        <dbReference type="ARBA" id="ARBA00022741"/>
    </source>
</evidence>
<keyword evidence="2 8" id="KW-0808">Transferase</keyword>
<protein>
    <submittedName>
        <fullName evidence="11">CCA tRNA nucleotidyltransferase</fullName>
    </submittedName>
</protein>
<dbReference type="Proteomes" id="UP000297535">
    <property type="component" value="Unassembled WGS sequence"/>
</dbReference>
<dbReference type="Pfam" id="PF12627">
    <property type="entry name" value="PolyA_pol_RNAbd"/>
    <property type="match status" value="1"/>
</dbReference>
<dbReference type="CDD" id="cd05398">
    <property type="entry name" value="NT_ClassII-CCAase"/>
    <property type="match status" value="1"/>
</dbReference>
<dbReference type="InterPro" id="IPR002646">
    <property type="entry name" value="PolA_pol_head_dom"/>
</dbReference>
<evidence type="ECO:0000313" key="11">
    <source>
        <dbReference type="EMBL" id="TGE02312.1"/>
    </source>
</evidence>
<dbReference type="PANTHER" id="PTHR46173">
    <property type="entry name" value="CCA TRNA NUCLEOTIDYLTRANSFERASE 1, MITOCHONDRIAL"/>
    <property type="match status" value="1"/>
</dbReference>
<evidence type="ECO:0000256" key="7">
    <source>
        <dbReference type="ARBA" id="ARBA00022842"/>
    </source>
</evidence>
<dbReference type="GO" id="GO:0008033">
    <property type="term" value="P:tRNA processing"/>
    <property type="evidence" value="ECO:0007669"/>
    <property type="project" value="UniProtKB-KW"/>
</dbReference>
<dbReference type="GO" id="GO:0016779">
    <property type="term" value="F:nucleotidyltransferase activity"/>
    <property type="evidence" value="ECO:0007669"/>
    <property type="project" value="UniProtKB-KW"/>
</dbReference>
<keyword evidence="12" id="KW-1185">Reference proteome</keyword>
<keyword evidence="4" id="KW-0548">Nucleotidyltransferase</keyword>
<keyword evidence="3" id="KW-0819">tRNA processing</keyword>
<comment type="similarity">
    <text evidence="8">Belongs to the tRNA nucleotidyltransferase/poly(A) polymerase family.</text>
</comment>
<evidence type="ECO:0000256" key="2">
    <source>
        <dbReference type="ARBA" id="ARBA00022679"/>
    </source>
</evidence>
<dbReference type="RefSeq" id="WP_135412511.1">
    <property type="nucleotide sequence ID" value="NZ_SRLB01000001.1"/>
</dbReference>
<comment type="cofactor">
    <cofactor evidence="1">
        <name>Mg(2+)</name>
        <dbReference type="ChEBI" id="CHEBI:18420"/>
    </cofactor>
</comment>
<dbReference type="SUPFAM" id="SSF81891">
    <property type="entry name" value="Poly A polymerase C-terminal region-like"/>
    <property type="match status" value="1"/>
</dbReference>
<keyword evidence="7" id="KW-0460">Magnesium</keyword>
<dbReference type="Gene3D" id="1.10.3090.10">
    <property type="entry name" value="cca-adding enzyme, domain 2"/>
    <property type="match status" value="1"/>
</dbReference>
<dbReference type="InterPro" id="IPR050264">
    <property type="entry name" value="Bact_CCA-adding_enz_type3_sf"/>
</dbReference>
<evidence type="ECO:0000256" key="3">
    <source>
        <dbReference type="ARBA" id="ARBA00022694"/>
    </source>
</evidence>
<proteinExistence type="inferred from homology"/>
<dbReference type="InterPro" id="IPR043519">
    <property type="entry name" value="NT_sf"/>
</dbReference>
<evidence type="ECO:0000259" key="10">
    <source>
        <dbReference type="Pfam" id="PF12627"/>
    </source>
</evidence>
<feature type="domain" description="tRNA nucleotidyltransferase/poly(A) polymerase RNA and SrmB- binding" evidence="10">
    <location>
        <begin position="187"/>
        <end position="239"/>
    </location>
</feature>
<evidence type="ECO:0000256" key="8">
    <source>
        <dbReference type="RuleBase" id="RU003953"/>
    </source>
</evidence>
<keyword evidence="5" id="KW-0479">Metal-binding</keyword>
<dbReference type="GO" id="GO:0000166">
    <property type="term" value="F:nucleotide binding"/>
    <property type="evidence" value="ECO:0007669"/>
    <property type="project" value="UniProtKB-KW"/>
</dbReference>
<reference evidence="11 12" key="1">
    <citation type="submission" date="2019-04" db="EMBL/GenBank/DDBJ databases">
        <authorList>
            <person name="Feng G."/>
            <person name="Zhu H."/>
        </authorList>
    </citation>
    <scope>NUCLEOTIDE SEQUENCE [LARGE SCALE GENOMIC DNA]</scope>
    <source>
        <strain evidence="11 12">6HR-1</strain>
    </source>
</reference>
<dbReference type="EMBL" id="SRLB01000001">
    <property type="protein sequence ID" value="TGE02312.1"/>
    <property type="molecule type" value="Genomic_DNA"/>
</dbReference>
<organism evidence="11 12">
    <name type="scientific">Methylobacterium nonmethylotrophicum</name>
    <dbReference type="NCBI Taxonomy" id="1141884"/>
    <lineage>
        <taxon>Bacteria</taxon>
        <taxon>Pseudomonadati</taxon>
        <taxon>Pseudomonadota</taxon>
        <taxon>Alphaproteobacteria</taxon>
        <taxon>Hyphomicrobiales</taxon>
        <taxon>Methylobacteriaceae</taxon>
        <taxon>Methylobacterium</taxon>
    </lineage>
</organism>
<sequence length="423" mass="44127">MSRTLDEAALRAVLAQPRLTRVIEALAAPGEETRLVGGAVRDALLGRPVADIDLATTLLPDEVVRRASAAGLKPVPTGIEHGTVTVVVEGEPFEVTTLREDIETDGRHAVVRFGRDFSRDAARRDFTINALSVTPDGQVHDTVGGLADLRAARVRFIGEARQRIREDYLRVLRFFRFHARYGAGAPDPEGLAASVAARDGLALLSRERVRGEILKLLVAPGAPAVTAVLSETGLLQRLIGGLGDLGRLARLAALETEPDPVRRLAALAVRSGADAERLREALRLSKAEHARLAAYAGAEAALHGALDPLRPAEVRRLVAVHGAQAAADAALVLAGEPRPVLTPEGAEALARFADGREPVPVLPVTGAALVAAGARPGRGLGRGLAAARRAWLAAGCPTDAAMQAQLHALALAAALGTGSAAAH</sequence>
<dbReference type="OrthoDB" id="9805698at2"/>
<dbReference type="PANTHER" id="PTHR46173:SF1">
    <property type="entry name" value="CCA TRNA NUCLEOTIDYLTRANSFERASE 1, MITOCHONDRIAL"/>
    <property type="match status" value="1"/>
</dbReference>
<dbReference type="GO" id="GO:0000049">
    <property type="term" value="F:tRNA binding"/>
    <property type="evidence" value="ECO:0007669"/>
    <property type="project" value="TreeGrafter"/>
</dbReference>
<dbReference type="AlphaFoldDB" id="A0A4Z0NZ53"/>
<dbReference type="Gene3D" id="3.30.460.10">
    <property type="entry name" value="Beta Polymerase, domain 2"/>
    <property type="match status" value="1"/>
</dbReference>
<evidence type="ECO:0000259" key="9">
    <source>
        <dbReference type="Pfam" id="PF01743"/>
    </source>
</evidence>